<dbReference type="AlphaFoldDB" id="A0A7G9YDN1"/>
<name>A0A7G9YDN1_9EURY</name>
<gene>
    <name evidence="2" type="ORF">MFHEKKGA_00008</name>
</gene>
<reference evidence="2" key="1">
    <citation type="submission" date="2020-06" db="EMBL/GenBank/DDBJ databases">
        <title>Unique genomic features of the anaerobic methanotrophic archaea.</title>
        <authorList>
            <person name="Chadwick G.L."/>
            <person name="Skennerton C.T."/>
            <person name="Laso-Perez R."/>
            <person name="Leu A.O."/>
            <person name="Speth D.R."/>
            <person name="Yu H."/>
            <person name="Morgan-Lang C."/>
            <person name="Hatzenpichler R."/>
            <person name="Goudeau D."/>
            <person name="Malmstrom R."/>
            <person name="Brazelton W.J."/>
            <person name="Woyke T."/>
            <person name="Hallam S.J."/>
            <person name="Tyson G.W."/>
            <person name="Wegener G."/>
            <person name="Boetius A."/>
            <person name="Orphan V."/>
        </authorList>
    </citation>
    <scope>NUCLEOTIDE SEQUENCE</scope>
</reference>
<evidence type="ECO:0000256" key="1">
    <source>
        <dbReference type="SAM" id="Phobius"/>
    </source>
</evidence>
<feature type="transmembrane region" description="Helical" evidence="1">
    <location>
        <begin position="33"/>
        <end position="54"/>
    </location>
</feature>
<accession>A0A7G9YDN1</accession>
<keyword evidence="1" id="KW-1133">Transmembrane helix</keyword>
<feature type="transmembrane region" description="Helical" evidence="1">
    <location>
        <begin position="7"/>
        <end position="27"/>
    </location>
</feature>
<dbReference type="EMBL" id="MT631169">
    <property type="protein sequence ID" value="QNO46115.1"/>
    <property type="molecule type" value="Genomic_DNA"/>
</dbReference>
<sequence length="703" mass="78131">MTRDIRNIAIAVASVLVVLIITVLLFIFGESDIALIFALVGVPIIIVVASAWYIKSVKQRRLEDPAARVKERELRSVCGNLVHLRNRMHAIEDAHSIAIPESVSEIAVVESSLAEIGGGIDPDNQSITCDQELIKSVTLFAVRNTAESLEQTETQLVERLYDAAIKHGEDVHAKLETLSDAGYGIESHRSELASLAQPAKNLDEITYYLDRLKIITEDVLRGCVDDAKKLAEYHTGDTSAAQVEDALNKQDYSGAVSTLEQDIATLKTATEEEFQAYRSSLVSAIDTTIDAVNTFNVANVADATGATGAIDDKKFMEFKETVVALLSPEKLVQLNEIGDAFVKHCQEIVDRMHAELSDTETQIKEFMVPDYFWKESGLEEKEYALDTEKIESVAASFASMICELMPALHADRKAYKILNSYHQTVERQIKKGLVSNGSVPEADLKVAHPEDFLRLYDYYHPDASYSNRTLHLAEGAKMIENPLTITVTGADLDAEAEADTCENAIRDAKITIVRGSGIGVTLHQITGGDGSVTIENPGDGKYQLIVDADQYRRHEGTIVLPAERIDIKLERLGIKDYLCREKERSIRDNLKRYSSDVLKELDRAGVVSSEFEMYINKEYRACVLYILAEEYPNLRFVSSGSEYLVYDEQKMMSRLIDSAKAINKDTYTISDLDIPLPDGEVLHLIEIAREAGTHIAMEQHDAT</sequence>
<organism evidence="2">
    <name type="scientific">Candidatus Methanogaster sp. ANME-2c ERB4</name>
    <dbReference type="NCBI Taxonomy" id="2759911"/>
    <lineage>
        <taxon>Archaea</taxon>
        <taxon>Methanobacteriati</taxon>
        <taxon>Methanobacteriota</taxon>
        <taxon>Stenosarchaea group</taxon>
        <taxon>Methanomicrobia</taxon>
        <taxon>Methanosarcinales</taxon>
        <taxon>ANME-2 cluster</taxon>
        <taxon>Candidatus Methanogasteraceae</taxon>
        <taxon>Candidatus Methanogaster</taxon>
    </lineage>
</organism>
<keyword evidence="1" id="KW-0472">Membrane</keyword>
<evidence type="ECO:0000313" key="2">
    <source>
        <dbReference type="EMBL" id="QNO46115.1"/>
    </source>
</evidence>
<proteinExistence type="predicted"/>
<keyword evidence="1" id="KW-0812">Transmembrane</keyword>
<protein>
    <submittedName>
        <fullName evidence="2">Uncharacterized protein</fullName>
    </submittedName>
</protein>